<dbReference type="Proteomes" id="UP001221838">
    <property type="component" value="Unassembled WGS sequence"/>
</dbReference>
<protein>
    <submittedName>
        <fullName evidence="1">Uncharacterized protein</fullName>
    </submittedName>
</protein>
<comment type="caution">
    <text evidence="1">The sequence shown here is derived from an EMBL/GenBank/DDBJ whole genome shotgun (WGS) entry which is preliminary data.</text>
</comment>
<sequence length="158" mass="17273">MTTIARRTIRSSPHRTSTETWNTIVDLLAQENQDDARRKLLAITGIASSVIMDQAPGRAPIIVTCDGPRTRIYCLYGEDAIEGAEANEERLGFEPLNGEWMVSLPCQAADLSWVQEELKKYGSRITARDLATGLELEKSSASASAQSMVLNVKGFLGS</sequence>
<evidence type="ECO:0000313" key="1">
    <source>
        <dbReference type="EMBL" id="MDC0712685.1"/>
    </source>
</evidence>
<accession>A0ABT5DHS4</accession>
<organism evidence="1 2">
    <name type="scientific">Stigmatella ashevillensis</name>
    <dbReference type="NCBI Taxonomy" id="2995309"/>
    <lineage>
        <taxon>Bacteria</taxon>
        <taxon>Pseudomonadati</taxon>
        <taxon>Myxococcota</taxon>
        <taxon>Myxococcia</taxon>
        <taxon>Myxococcales</taxon>
        <taxon>Cystobacterineae</taxon>
        <taxon>Archangiaceae</taxon>
        <taxon>Stigmatella</taxon>
    </lineage>
</organism>
<proteinExistence type="predicted"/>
<reference evidence="1 2" key="1">
    <citation type="submission" date="2022-11" db="EMBL/GenBank/DDBJ databases">
        <title>Minimal conservation of predation-associated metabolite biosynthetic gene clusters underscores biosynthetic potential of Myxococcota including descriptions for ten novel species: Archangium lansinium sp. nov., Myxococcus landrumus sp. nov., Nannocystis bai.</title>
        <authorList>
            <person name="Ahearne A."/>
            <person name="Stevens C."/>
            <person name="Dowd S."/>
        </authorList>
    </citation>
    <scope>NUCLEOTIDE SEQUENCE [LARGE SCALE GENOMIC DNA]</scope>
    <source>
        <strain evidence="1 2">NCWAL01</strain>
    </source>
</reference>
<evidence type="ECO:0000313" key="2">
    <source>
        <dbReference type="Proteomes" id="UP001221838"/>
    </source>
</evidence>
<keyword evidence="2" id="KW-1185">Reference proteome</keyword>
<name>A0ABT5DHS4_9BACT</name>
<gene>
    <name evidence="1" type="ORF">POL68_29760</name>
</gene>
<dbReference type="EMBL" id="JAQNDM010000002">
    <property type="protein sequence ID" value="MDC0712685.1"/>
    <property type="molecule type" value="Genomic_DNA"/>
</dbReference>
<dbReference type="RefSeq" id="WP_272142822.1">
    <property type="nucleotide sequence ID" value="NZ_JAQNDM010000002.1"/>
</dbReference>